<feature type="non-terminal residue" evidence="2">
    <location>
        <position position="147"/>
    </location>
</feature>
<accession>A0A1X0NGJ4</accession>
<dbReference type="AlphaFoldDB" id="A0A1X0NGJ4"/>
<dbReference type="RefSeq" id="XP_028877266.1">
    <property type="nucleotide sequence ID" value="XM_029031445.1"/>
</dbReference>
<evidence type="ECO:0000313" key="2">
    <source>
        <dbReference type="EMBL" id="ORC82653.1"/>
    </source>
</evidence>
<comment type="caution">
    <text evidence="2">The sequence shown here is derived from an EMBL/GenBank/DDBJ whole genome shotgun (WGS) entry which is preliminary data.</text>
</comment>
<keyword evidence="3" id="KW-1185">Reference proteome</keyword>
<sequence>LALCCACGLVWADGTKASDALIKPSTVGVPSLVRHAIPADDGGLKVDEAGLEEEAPRVESSTEDLEKKENLEKEIKPDSPNSKGAGDLGSPGALQPNGTDSSVGVHKHKQSHEKTQLELQEGQTDHRADTQGVAVEEILDPLRAKES</sequence>
<proteinExistence type="predicted"/>
<feature type="non-terminal residue" evidence="2">
    <location>
        <position position="1"/>
    </location>
</feature>
<evidence type="ECO:0000256" key="1">
    <source>
        <dbReference type="SAM" id="MobiDB-lite"/>
    </source>
</evidence>
<feature type="region of interest" description="Disordered" evidence="1">
    <location>
        <begin position="39"/>
        <end position="147"/>
    </location>
</feature>
<dbReference type="GeneID" id="39991225"/>
<reference evidence="2 3" key="1">
    <citation type="submission" date="2017-03" db="EMBL/GenBank/DDBJ databases">
        <title>An alternative strategy for trypanosome survival in the mammalian bloodstream revealed through genome and transcriptome analysis of the ubiquitous bovine parasite Trypanosoma (Megatrypanum) theileri.</title>
        <authorList>
            <person name="Kelly S."/>
            <person name="Ivens A."/>
            <person name="Mott A."/>
            <person name="O'Neill E."/>
            <person name="Emms D."/>
            <person name="Macleod O."/>
            <person name="Voorheis P."/>
            <person name="Matthews J."/>
            <person name="Matthews K."/>
            <person name="Carrington M."/>
        </authorList>
    </citation>
    <scope>NUCLEOTIDE SEQUENCE [LARGE SCALE GENOMIC DNA]</scope>
    <source>
        <strain evidence="2">Edinburgh</strain>
    </source>
</reference>
<evidence type="ECO:0000313" key="3">
    <source>
        <dbReference type="Proteomes" id="UP000192257"/>
    </source>
</evidence>
<feature type="compositionally biased region" description="Basic and acidic residues" evidence="1">
    <location>
        <begin position="64"/>
        <end position="77"/>
    </location>
</feature>
<dbReference type="Proteomes" id="UP000192257">
    <property type="component" value="Unassembled WGS sequence"/>
</dbReference>
<dbReference type="EMBL" id="NBCO01000086">
    <property type="protein sequence ID" value="ORC82653.1"/>
    <property type="molecule type" value="Genomic_DNA"/>
</dbReference>
<organism evidence="2 3">
    <name type="scientific">Trypanosoma theileri</name>
    <dbReference type="NCBI Taxonomy" id="67003"/>
    <lineage>
        <taxon>Eukaryota</taxon>
        <taxon>Discoba</taxon>
        <taxon>Euglenozoa</taxon>
        <taxon>Kinetoplastea</taxon>
        <taxon>Metakinetoplastina</taxon>
        <taxon>Trypanosomatida</taxon>
        <taxon>Trypanosomatidae</taxon>
        <taxon>Trypanosoma</taxon>
    </lineage>
</organism>
<dbReference type="VEuPathDB" id="TriTrypDB:TM35_000861060"/>
<gene>
    <name evidence="2" type="ORF">TM35_000861060</name>
</gene>
<protein>
    <submittedName>
        <fullName evidence="2">Uncharacterized protein</fullName>
    </submittedName>
</protein>
<name>A0A1X0NGJ4_9TRYP</name>